<evidence type="ECO:0000256" key="5">
    <source>
        <dbReference type="PIRSR" id="PIRSR015582-2"/>
    </source>
</evidence>
<evidence type="ECO:0000256" key="3">
    <source>
        <dbReference type="ARBA" id="ARBA00022842"/>
    </source>
</evidence>
<feature type="domain" description="HpcH/HpaI aldolase/citrate lyase" evidence="6">
    <location>
        <begin position="5"/>
        <end position="227"/>
    </location>
</feature>
<name>A0A4R5BYQ6_9PSEU</name>
<feature type="binding site" evidence="4">
    <location>
        <position position="66"/>
    </location>
    <ligand>
        <name>substrate</name>
    </ligand>
</feature>
<comment type="cofactor">
    <cofactor evidence="1">
        <name>Mg(2+)</name>
        <dbReference type="ChEBI" id="CHEBI:18420"/>
    </cofactor>
</comment>
<comment type="caution">
    <text evidence="7">The sequence shown here is derived from an EMBL/GenBank/DDBJ whole genome shotgun (WGS) entry which is preliminary data.</text>
</comment>
<dbReference type="EMBL" id="SMLA01000008">
    <property type="protein sequence ID" value="TDD90570.1"/>
    <property type="molecule type" value="Genomic_DNA"/>
</dbReference>
<feature type="binding site" evidence="5">
    <location>
        <position position="129"/>
    </location>
    <ligand>
        <name>Mg(2+)</name>
        <dbReference type="ChEBI" id="CHEBI:18420"/>
    </ligand>
</feature>
<dbReference type="InterPro" id="IPR011206">
    <property type="entry name" value="Citrate_lyase_beta/mcl1/mcl2"/>
</dbReference>
<dbReference type="InterPro" id="IPR015813">
    <property type="entry name" value="Pyrv/PenolPyrv_kinase-like_dom"/>
</dbReference>
<evidence type="ECO:0000313" key="7">
    <source>
        <dbReference type="EMBL" id="TDD90570.1"/>
    </source>
</evidence>
<evidence type="ECO:0000256" key="4">
    <source>
        <dbReference type="PIRSR" id="PIRSR015582-1"/>
    </source>
</evidence>
<dbReference type="PANTHER" id="PTHR32308:SF0">
    <property type="entry name" value="HPCH_HPAI ALDOLASE_CITRATE LYASE DOMAIN-CONTAINING PROTEIN"/>
    <property type="match status" value="1"/>
</dbReference>
<dbReference type="Pfam" id="PF03328">
    <property type="entry name" value="HpcH_HpaI"/>
    <property type="match status" value="1"/>
</dbReference>
<dbReference type="PANTHER" id="PTHR32308">
    <property type="entry name" value="LYASE BETA SUBUNIT, PUTATIVE (AFU_ORTHOLOGUE AFUA_4G13030)-RELATED"/>
    <property type="match status" value="1"/>
</dbReference>
<evidence type="ECO:0000256" key="1">
    <source>
        <dbReference type="ARBA" id="ARBA00001946"/>
    </source>
</evidence>
<evidence type="ECO:0000259" key="6">
    <source>
        <dbReference type="Pfam" id="PF03328"/>
    </source>
</evidence>
<feature type="binding site" evidence="5">
    <location>
        <position position="156"/>
    </location>
    <ligand>
        <name>Mg(2+)</name>
        <dbReference type="ChEBI" id="CHEBI:18420"/>
    </ligand>
</feature>
<dbReference type="GO" id="GO:0016829">
    <property type="term" value="F:lyase activity"/>
    <property type="evidence" value="ECO:0007669"/>
    <property type="project" value="UniProtKB-KW"/>
</dbReference>
<dbReference type="PIRSF" id="PIRSF015582">
    <property type="entry name" value="Cit_lyase_B"/>
    <property type="match status" value="1"/>
</dbReference>
<dbReference type="InterPro" id="IPR040442">
    <property type="entry name" value="Pyrv_kinase-like_dom_sf"/>
</dbReference>
<dbReference type="GO" id="GO:0000287">
    <property type="term" value="F:magnesium ion binding"/>
    <property type="evidence" value="ECO:0007669"/>
    <property type="project" value="TreeGrafter"/>
</dbReference>
<dbReference type="Proteomes" id="UP000294723">
    <property type="component" value="Unassembled WGS sequence"/>
</dbReference>
<dbReference type="SUPFAM" id="SSF51621">
    <property type="entry name" value="Phosphoenolpyruvate/pyruvate domain"/>
    <property type="match status" value="1"/>
</dbReference>
<organism evidence="7 8">
    <name type="scientific">Saccharopolyspora karakumensis</name>
    <dbReference type="NCBI Taxonomy" id="2530386"/>
    <lineage>
        <taxon>Bacteria</taxon>
        <taxon>Bacillati</taxon>
        <taxon>Actinomycetota</taxon>
        <taxon>Actinomycetes</taxon>
        <taxon>Pseudonocardiales</taxon>
        <taxon>Pseudonocardiaceae</taxon>
        <taxon>Saccharopolyspora</taxon>
    </lineage>
</organism>
<accession>A0A4R5BYQ6</accession>
<keyword evidence="2 5" id="KW-0479">Metal-binding</keyword>
<protein>
    <submittedName>
        <fullName evidence="7">CoA ester lyase</fullName>
    </submittedName>
</protein>
<gene>
    <name evidence="7" type="ORF">E1202_08050</name>
</gene>
<sequence>MKPYRSLLFVPGHKPNWADKGVRAGAHALILDLEDAVPHGAKDEARAATAATLERLAGGPTDLVVRVNPLETDLFGKDVAAVVRPGLTALLLPKVYGRDDVLAYDALVTAAEIERGLPRGTVGLIPSLETARSLTNVDEIASAPRVVSLMAAAAKDTDISREVGFTWSPGGLETLYLRSKVVLAARSAGLEHIVLGLWQELRDLDGLRAFARANRDLGFGGQVVIHPSHVGPVNETYTPDAAELDRLRRLVTAYEAGAGDGQGAVMFEGEHIDLAHAQRARSVLAVAGNNEEE</sequence>
<proteinExistence type="predicted"/>
<evidence type="ECO:0000313" key="8">
    <source>
        <dbReference type="Proteomes" id="UP000294723"/>
    </source>
</evidence>
<keyword evidence="3 5" id="KW-0460">Magnesium</keyword>
<keyword evidence="7" id="KW-0456">Lyase</keyword>
<feature type="binding site" evidence="4">
    <location>
        <position position="129"/>
    </location>
    <ligand>
        <name>substrate</name>
    </ligand>
</feature>
<keyword evidence="8" id="KW-1185">Reference proteome</keyword>
<evidence type="ECO:0000256" key="2">
    <source>
        <dbReference type="ARBA" id="ARBA00022723"/>
    </source>
</evidence>
<dbReference type="AlphaFoldDB" id="A0A4R5BYQ6"/>
<dbReference type="InterPro" id="IPR005000">
    <property type="entry name" value="Aldolase/citrate-lyase_domain"/>
</dbReference>
<reference evidence="7 8" key="1">
    <citation type="submission" date="2019-03" db="EMBL/GenBank/DDBJ databases">
        <title>Draft genome sequences of novel Actinobacteria.</title>
        <authorList>
            <person name="Sahin N."/>
            <person name="Ay H."/>
            <person name="Saygin H."/>
        </authorList>
    </citation>
    <scope>NUCLEOTIDE SEQUENCE [LARGE SCALE GENOMIC DNA]</scope>
    <source>
        <strain evidence="7 8">5K548</strain>
    </source>
</reference>
<dbReference type="RefSeq" id="WP_132681933.1">
    <property type="nucleotide sequence ID" value="NZ_SMLA01000008.1"/>
</dbReference>
<dbReference type="GO" id="GO:0006107">
    <property type="term" value="P:oxaloacetate metabolic process"/>
    <property type="evidence" value="ECO:0007669"/>
    <property type="project" value="TreeGrafter"/>
</dbReference>
<dbReference type="Gene3D" id="3.20.20.60">
    <property type="entry name" value="Phosphoenolpyruvate-binding domains"/>
    <property type="match status" value="1"/>
</dbReference>